<gene>
    <name evidence="2" type="ORF">K8V82_06110</name>
</gene>
<dbReference type="PIRSF" id="PIRSF003203">
    <property type="entry name" value="AzlD"/>
    <property type="match status" value="1"/>
</dbReference>
<keyword evidence="1" id="KW-0472">Membrane</keyword>
<organism evidence="2 3">
    <name type="scientific">Lachnoclostridium phocaeense</name>
    <dbReference type="NCBI Taxonomy" id="1871021"/>
    <lineage>
        <taxon>Bacteria</taxon>
        <taxon>Bacillati</taxon>
        <taxon>Bacillota</taxon>
        <taxon>Clostridia</taxon>
        <taxon>Lachnospirales</taxon>
        <taxon>Lachnospiraceae</taxon>
    </lineage>
</organism>
<reference evidence="2" key="1">
    <citation type="journal article" date="2021" name="PeerJ">
        <title>Extensive microbial diversity within the chicken gut microbiome revealed by metagenomics and culture.</title>
        <authorList>
            <person name="Gilroy R."/>
            <person name="Ravi A."/>
            <person name="Getino M."/>
            <person name="Pursley I."/>
            <person name="Horton D.L."/>
            <person name="Alikhan N.F."/>
            <person name="Baker D."/>
            <person name="Gharbi K."/>
            <person name="Hall N."/>
            <person name="Watson M."/>
            <person name="Adriaenssens E.M."/>
            <person name="Foster-Nyarko E."/>
            <person name="Jarju S."/>
            <person name="Secka A."/>
            <person name="Antonio M."/>
            <person name="Oren A."/>
            <person name="Chaudhuri R.R."/>
            <person name="La Ragione R."/>
            <person name="Hildebrand F."/>
            <person name="Pallen M.J."/>
        </authorList>
    </citation>
    <scope>NUCLEOTIDE SEQUENCE</scope>
    <source>
        <strain evidence="2">ChiSjej5B23-16112</strain>
    </source>
</reference>
<keyword evidence="1" id="KW-1133">Transmembrane helix</keyword>
<feature type="transmembrane region" description="Helical" evidence="1">
    <location>
        <begin position="91"/>
        <end position="109"/>
    </location>
</feature>
<dbReference type="InterPro" id="IPR008407">
    <property type="entry name" value="Brnchd-chn_aa_trnsp_AzlD"/>
</dbReference>
<comment type="caution">
    <text evidence="2">The sequence shown here is derived from an EMBL/GenBank/DDBJ whole genome shotgun (WGS) entry which is preliminary data.</text>
</comment>
<feature type="transmembrane region" description="Helical" evidence="1">
    <location>
        <begin position="66"/>
        <end position="84"/>
    </location>
</feature>
<dbReference type="AlphaFoldDB" id="A0A921I0R0"/>
<dbReference type="RefSeq" id="WP_226395567.1">
    <property type="nucleotide sequence ID" value="NZ_CAUGIN010000015.1"/>
</dbReference>
<dbReference type="EMBL" id="DYVY01000097">
    <property type="protein sequence ID" value="HJF94351.1"/>
    <property type="molecule type" value="Genomic_DNA"/>
</dbReference>
<dbReference type="Proteomes" id="UP000769156">
    <property type="component" value="Unassembled WGS sequence"/>
</dbReference>
<proteinExistence type="predicted"/>
<feature type="transmembrane region" description="Helical" evidence="1">
    <location>
        <begin position="6"/>
        <end position="30"/>
    </location>
</feature>
<evidence type="ECO:0000256" key="1">
    <source>
        <dbReference type="SAM" id="Phobius"/>
    </source>
</evidence>
<protein>
    <submittedName>
        <fullName evidence="2">Branched-chain amino acid transporter permease</fullName>
    </submittedName>
</protein>
<accession>A0A921I0R0</accession>
<name>A0A921I0R0_9FIRM</name>
<keyword evidence="1" id="KW-0812">Transmembrane</keyword>
<evidence type="ECO:0000313" key="3">
    <source>
        <dbReference type="Proteomes" id="UP000769156"/>
    </source>
</evidence>
<dbReference type="Pfam" id="PF05437">
    <property type="entry name" value="AzlD"/>
    <property type="match status" value="1"/>
</dbReference>
<sequence length="110" mass="11770">MPLSVGMSLLIILAVALTTFATRVVPFLIFPKGKEIPDVVQYLGRVLTPAVIGMLVVYCLKTTPVLSAPYGIPEAAAVLVTAGLHVWKRNNLLSIGAGTVLYMFLVQAVF</sequence>
<feature type="transmembrane region" description="Helical" evidence="1">
    <location>
        <begin position="42"/>
        <end position="60"/>
    </location>
</feature>
<reference evidence="2" key="2">
    <citation type="submission" date="2021-09" db="EMBL/GenBank/DDBJ databases">
        <authorList>
            <person name="Gilroy R."/>
        </authorList>
    </citation>
    <scope>NUCLEOTIDE SEQUENCE</scope>
    <source>
        <strain evidence="2">ChiSjej5B23-16112</strain>
    </source>
</reference>
<evidence type="ECO:0000313" key="2">
    <source>
        <dbReference type="EMBL" id="HJF94351.1"/>
    </source>
</evidence>